<evidence type="ECO:0000313" key="1">
    <source>
        <dbReference type="EMBL" id="SMO68409.1"/>
    </source>
</evidence>
<dbReference type="AlphaFoldDB" id="A0A521D9M9"/>
<keyword evidence="2" id="KW-1185">Reference proteome</keyword>
<dbReference type="Proteomes" id="UP000315636">
    <property type="component" value="Unassembled WGS sequence"/>
</dbReference>
<gene>
    <name evidence="1" type="ORF">SAMN06264849_105233</name>
</gene>
<dbReference type="InterPro" id="IPR025626">
    <property type="entry name" value="YyzF"/>
</dbReference>
<accession>A0A521D9M9</accession>
<dbReference type="NCBIfam" id="TIGR04129">
    <property type="entry name" value="CxxH_BA5709"/>
    <property type="match status" value="1"/>
</dbReference>
<dbReference type="EMBL" id="FXTI01000005">
    <property type="protein sequence ID" value="SMO68409.1"/>
    <property type="molecule type" value="Genomic_DNA"/>
</dbReference>
<name>A0A521D9M9_9BACL</name>
<organism evidence="1 2">
    <name type="scientific">Melghirimyces algeriensis</name>
    <dbReference type="NCBI Taxonomy" id="910412"/>
    <lineage>
        <taxon>Bacteria</taxon>
        <taxon>Bacillati</taxon>
        <taxon>Bacillota</taxon>
        <taxon>Bacilli</taxon>
        <taxon>Bacillales</taxon>
        <taxon>Thermoactinomycetaceae</taxon>
        <taxon>Melghirimyces</taxon>
    </lineage>
</organism>
<proteinExistence type="predicted"/>
<evidence type="ECO:0000313" key="2">
    <source>
        <dbReference type="Proteomes" id="UP000315636"/>
    </source>
</evidence>
<protein>
    <submittedName>
        <fullName evidence="1">CxxH/CxxC protein, BA_5709 family</fullName>
    </submittedName>
</protein>
<dbReference type="OrthoDB" id="1652387at2"/>
<dbReference type="Pfam" id="PF14116">
    <property type="entry name" value="YyzF"/>
    <property type="match status" value="1"/>
</dbReference>
<dbReference type="RefSeq" id="WP_142505597.1">
    <property type="nucleotide sequence ID" value="NZ_FXTI01000005.1"/>
</dbReference>
<reference evidence="1 2" key="1">
    <citation type="submission" date="2017-05" db="EMBL/GenBank/DDBJ databases">
        <authorList>
            <person name="Varghese N."/>
            <person name="Submissions S."/>
        </authorList>
    </citation>
    <scope>NUCLEOTIDE SEQUENCE [LARGE SCALE GENOMIC DNA]</scope>
    <source>
        <strain evidence="1 2">DSM 45474</strain>
    </source>
</reference>
<sequence>MTTSNVWYACNEHIEIVLDEIVDQQNRAPELLPIEPEEKNQGFTCYWCDNPPVYQLKLD</sequence>